<dbReference type="KEGG" id="pfy:PFICI_11999"/>
<reference evidence="2" key="1">
    <citation type="journal article" date="2015" name="BMC Genomics">
        <title>Genomic and transcriptomic analysis of the endophytic fungus Pestalotiopsis fici reveals its lifestyle and high potential for synthesis of natural products.</title>
        <authorList>
            <person name="Wang X."/>
            <person name="Zhang X."/>
            <person name="Liu L."/>
            <person name="Xiang M."/>
            <person name="Wang W."/>
            <person name="Sun X."/>
            <person name="Che Y."/>
            <person name="Guo L."/>
            <person name="Liu G."/>
            <person name="Guo L."/>
            <person name="Wang C."/>
            <person name="Yin W.B."/>
            <person name="Stadler M."/>
            <person name="Zhang X."/>
            <person name="Liu X."/>
        </authorList>
    </citation>
    <scope>NUCLEOTIDE SEQUENCE [LARGE SCALE GENOMIC DNA]</scope>
    <source>
        <strain evidence="2">W106-1 / CGMCC3.15140</strain>
    </source>
</reference>
<dbReference type="eggNOG" id="ENOG502TBYE">
    <property type="taxonomic scope" value="Eukaryota"/>
</dbReference>
<dbReference type="GeneID" id="19277012"/>
<dbReference type="Proteomes" id="UP000030651">
    <property type="component" value="Unassembled WGS sequence"/>
</dbReference>
<evidence type="ECO:0000313" key="2">
    <source>
        <dbReference type="Proteomes" id="UP000030651"/>
    </source>
</evidence>
<dbReference type="AlphaFoldDB" id="W3WTW6"/>
<dbReference type="InParanoid" id="W3WTW6"/>
<proteinExistence type="predicted"/>
<evidence type="ECO:0000313" key="1">
    <source>
        <dbReference type="EMBL" id="ETS76612.1"/>
    </source>
</evidence>
<dbReference type="RefSeq" id="XP_007838771.1">
    <property type="nucleotide sequence ID" value="XM_007840580.1"/>
</dbReference>
<keyword evidence="2" id="KW-1185">Reference proteome</keyword>
<gene>
    <name evidence="1" type="ORF">PFICI_11999</name>
</gene>
<dbReference type="HOGENOM" id="CLU_555611_0_0_1"/>
<protein>
    <submittedName>
        <fullName evidence="1">Uncharacterized protein</fullName>
    </submittedName>
</protein>
<accession>W3WTW6</accession>
<name>W3WTW6_PESFW</name>
<sequence>MASKDDRIRSVFTTSRRHVSEGSNWERFSSIEIWIDPTLTSHIVLYRVVEGPIQDISEHVKVQAGEKAMTHVLTLSNGAVEQIQSLQPGFQITLSDLGAENAKFRGNLGEMEWRGFCCATSTIPFATMTEGERPIADNVKRFLDISPLVGKTDDQGRSTTIDQARDWATDIFHEMIQHSLSDSDRRFFFQNFKVLGGLFRSQHLGDQALPTLLTDSSSALCLSSTVSRNYLTLHRAAVLSMCKALKSSEWLQEKYRSGISDKAEEGLTTLQALASKRREQLQSETEISFHNQYLDAMNISYFAAYLCSNPALVEFLREPDAMFKQVRDVLNSPNYLAHWLPKLIDAGKDKTARTLKMRLSIIHDKLVLLLKMANPLAAPWQNEGAEYKEVNATVNKLVDAAKESGLIDLTNIHLETEILDLRIDGWAMVDTQILSMRKVITSSHMPAQY</sequence>
<dbReference type="EMBL" id="KI912117">
    <property type="protein sequence ID" value="ETS76612.1"/>
    <property type="molecule type" value="Genomic_DNA"/>
</dbReference>
<organism evidence="1 2">
    <name type="scientific">Pestalotiopsis fici (strain W106-1 / CGMCC3.15140)</name>
    <dbReference type="NCBI Taxonomy" id="1229662"/>
    <lineage>
        <taxon>Eukaryota</taxon>
        <taxon>Fungi</taxon>
        <taxon>Dikarya</taxon>
        <taxon>Ascomycota</taxon>
        <taxon>Pezizomycotina</taxon>
        <taxon>Sordariomycetes</taxon>
        <taxon>Xylariomycetidae</taxon>
        <taxon>Amphisphaeriales</taxon>
        <taxon>Sporocadaceae</taxon>
        <taxon>Pestalotiopsis</taxon>
    </lineage>
</organism>